<keyword evidence="3" id="KW-1003">Cell membrane</keyword>
<dbReference type="Proteomes" id="UP000192455">
    <property type="component" value="Unassembled WGS sequence"/>
</dbReference>
<organism evidence="8 9">
    <name type="scientific">Pontibaca methylaminivorans</name>
    <dbReference type="NCBI Taxonomy" id="515897"/>
    <lineage>
        <taxon>Bacteria</taxon>
        <taxon>Pseudomonadati</taxon>
        <taxon>Pseudomonadota</taxon>
        <taxon>Alphaproteobacteria</taxon>
        <taxon>Rhodobacterales</taxon>
        <taxon>Roseobacteraceae</taxon>
        <taxon>Pontibaca</taxon>
    </lineage>
</organism>
<evidence type="ECO:0000256" key="2">
    <source>
        <dbReference type="ARBA" id="ARBA00006679"/>
    </source>
</evidence>
<feature type="transmembrane region" description="Helical" evidence="7">
    <location>
        <begin position="65"/>
        <end position="85"/>
    </location>
</feature>
<dbReference type="PANTHER" id="PTHR33452:SF1">
    <property type="entry name" value="INNER MEMBRANE PROTEIN YPHA-RELATED"/>
    <property type="match status" value="1"/>
</dbReference>
<reference evidence="8 9" key="1">
    <citation type="submission" date="2017-01" db="EMBL/GenBank/DDBJ databases">
        <authorList>
            <person name="Mah S.A."/>
            <person name="Swanson W.J."/>
            <person name="Moy G.W."/>
            <person name="Vacquier V.D."/>
        </authorList>
    </citation>
    <scope>NUCLEOTIDE SEQUENCE [LARGE SCALE GENOMIC DNA]</scope>
    <source>
        <strain evidence="8 9">DSM 21219</strain>
    </source>
</reference>
<feature type="transmembrane region" description="Helical" evidence="7">
    <location>
        <begin position="21"/>
        <end position="45"/>
    </location>
</feature>
<evidence type="ECO:0000256" key="4">
    <source>
        <dbReference type="ARBA" id="ARBA00022692"/>
    </source>
</evidence>
<evidence type="ECO:0000313" key="8">
    <source>
        <dbReference type="EMBL" id="SIT73734.1"/>
    </source>
</evidence>
<keyword evidence="4 7" id="KW-0812">Transmembrane</keyword>
<proteinExistence type="inferred from homology"/>
<evidence type="ECO:0000256" key="1">
    <source>
        <dbReference type="ARBA" id="ARBA00004651"/>
    </source>
</evidence>
<evidence type="ECO:0000256" key="3">
    <source>
        <dbReference type="ARBA" id="ARBA00022475"/>
    </source>
</evidence>
<evidence type="ECO:0000313" key="9">
    <source>
        <dbReference type="Proteomes" id="UP000192455"/>
    </source>
</evidence>
<dbReference type="STRING" id="515897.SAMN05421849_0033"/>
<accession>A0A1R3W7Q3</accession>
<keyword evidence="9" id="KW-1185">Reference proteome</keyword>
<dbReference type="AlphaFoldDB" id="A0A1R3W7Q3"/>
<protein>
    <submittedName>
        <fullName evidence="8">Putative oxidoreductase</fullName>
    </submittedName>
</protein>
<comment type="similarity">
    <text evidence="2">Belongs to the DoxX family.</text>
</comment>
<gene>
    <name evidence="8" type="ORF">SAMN05421849_0033</name>
</gene>
<dbReference type="RefSeq" id="WP_143732983.1">
    <property type="nucleotide sequence ID" value="NZ_FTPS01000001.1"/>
</dbReference>
<dbReference type="InterPro" id="IPR051907">
    <property type="entry name" value="DoxX-like_oxidoreductase"/>
</dbReference>
<dbReference type="InterPro" id="IPR032808">
    <property type="entry name" value="DoxX"/>
</dbReference>
<keyword evidence="5 7" id="KW-1133">Transmembrane helix</keyword>
<evidence type="ECO:0000256" key="7">
    <source>
        <dbReference type="SAM" id="Phobius"/>
    </source>
</evidence>
<dbReference type="PANTHER" id="PTHR33452">
    <property type="entry name" value="OXIDOREDUCTASE CATD-RELATED"/>
    <property type="match status" value="1"/>
</dbReference>
<dbReference type="GO" id="GO:0005886">
    <property type="term" value="C:plasma membrane"/>
    <property type="evidence" value="ECO:0007669"/>
    <property type="project" value="UniProtKB-SubCell"/>
</dbReference>
<dbReference type="EMBL" id="FTPS01000001">
    <property type="protein sequence ID" value="SIT73734.1"/>
    <property type="molecule type" value="Genomic_DNA"/>
</dbReference>
<comment type="subcellular location">
    <subcellularLocation>
        <location evidence="1">Cell membrane</location>
        <topology evidence="1">Multi-pass membrane protein</topology>
    </subcellularLocation>
</comment>
<sequence>MTYATASTTDRPSLVDGVTNANLAATILRVSLGILFLAHAGLKLFVFTPAGTVGYFASLGLPGPLAYLVIAAELFGGIALILGAYTRWVSLALVPILP</sequence>
<keyword evidence="6 7" id="KW-0472">Membrane</keyword>
<dbReference type="OrthoDB" id="5382961at2"/>
<evidence type="ECO:0000256" key="5">
    <source>
        <dbReference type="ARBA" id="ARBA00022989"/>
    </source>
</evidence>
<evidence type="ECO:0000256" key="6">
    <source>
        <dbReference type="ARBA" id="ARBA00023136"/>
    </source>
</evidence>
<dbReference type="Pfam" id="PF07681">
    <property type="entry name" value="DoxX"/>
    <property type="match status" value="1"/>
</dbReference>
<name>A0A1R3W7Q3_9RHOB</name>